<protein>
    <submittedName>
        <fullName evidence="4 5">WD repeat-containing protein CG11141</fullName>
    </submittedName>
</protein>
<dbReference type="PANTHER" id="PTHR23287:SF16">
    <property type="entry name" value="TECTONIN BETA-PROPELLER REPEAT-CONTAINING PROTEIN 2"/>
    <property type="match status" value="1"/>
</dbReference>
<dbReference type="GeneID" id="107267465"/>
<sequence length="764" mass="85791">MTTPMCEDGGPLREWAPLSILLQQIPVKCQNGIFTQDMSFTSIDAVAEYIAIGTNHGLVYWYSREKGDLQRLRCENSNAPITCVRVISTVDYMVAVGNDQGVVSVFQIPKNPPDSLPDSLKPKQKKQVERYTIAGLHKSAVTAVEWSKNGMKLFSGDKDGLVVLTEIDFYMHLSKSSELLNEKYSVVQLSYQQGHLLVSTVFRTILVNRSQNDKVSQVGQKERKMLGRLGATFGPCQDHTRDPVIYASRPGLRLWQADKFGTVLKTLIFKDAVRSTHTEVELLNPASETAKLNRSEPTFGVVLPFCDDLLVTYNDEMIYVVNPATIAITSAVTDLRRITNVACTKDEIFILEGDRNIIRLAYYPETNNLSSSINMESLIDPLASIAEISRPVTAGILELTSKLKESSIVPAIPFRKINPTNFIQSMSMLSTVNVGTDTTTVINAEEATEMPPIVPLNLNTPLITDVDLIPEHSIPNKHDVQKEEECRNDRRFIFHEIGRQEFEDIVFTPERKSKRSGYRLLNGNDNPSSQSDSDDCTVNLNKNIIGNNNKSMRTTHSSLLTLSIDDDFIFRTERPNLETIQRDVETKEKLLASVLNFDLSEYMTGDRIYSTDSSTPNSIDTITYVNCNAHTNGMTTIINRSLVEPEQVLEVKNEDEEETRSENTETESVDEEDESYRTELKKLVELGECSKKLLQSKLAEPRIPDACIGQSNIESNTLRKALPTEFAPELCGVDHHQELEIRFNVLSKEFVTSAIIEDADWVLL</sequence>
<organism evidence="3 5">
    <name type="scientific">Cephus cinctus</name>
    <name type="common">Wheat stem sawfly</name>
    <dbReference type="NCBI Taxonomy" id="211228"/>
    <lineage>
        <taxon>Eukaryota</taxon>
        <taxon>Metazoa</taxon>
        <taxon>Ecdysozoa</taxon>
        <taxon>Arthropoda</taxon>
        <taxon>Hexapoda</taxon>
        <taxon>Insecta</taxon>
        <taxon>Pterygota</taxon>
        <taxon>Neoptera</taxon>
        <taxon>Endopterygota</taxon>
        <taxon>Hymenoptera</taxon>
        <taxon>Cephoidea</taxon>
        <taxon>Cephidae</taxon>
        <taxon>Cephus</taxon>
    </lineage>
</organism>
<evidence type="ECO:0000313" key="5">
    <source>
        <dbReference type="RefSeq" id="XP_024940538.1"/>
    </source>
</evidence>
<dbReference type="Proteomes" id="UP000694920">
    <property type="component" value="Unplaced"/>
</dbReference>
<evidence type="ECO:0000313" key="4">
    <source>
        <dbReference type="RefSeq" id="XP_015594722.1"/>
    </source>
</evidence>
<feature type="compositionally biased region" description="Low complexity" evidence="1">
    <location>
        <begin position="522"/>
        <end position="531"/>
    </location>
</feature>
<dbReference type="RefSeq" id="XP_024940538.1">
    <property type="nucleotide sequence ID" value="XM_025084770.1"/>
</dbReference>
<reference evidence="4 5" key="1">
    <citation type="submission" date="2025-04" db="UniProtKB">
        <authorList>
            <consortium name="RefSeq"/>
        </authorList>
    </citation>
    <scope>IDENTIFICATION</scope>
</reference>
<evidence type="ECO:0000256" key="1">
    <source>
        <dbReference type="SAM" id="MobiDB-lite"/>
    </source>
</evidence>
<evidence type="ECO:0000313" key="3">
    <source>
        <dbReference type="Proteomes" id="UP000694920"/>
    </source>
</evidence>
<dbReference type="InterPro" id="IPR056499">
    <property type="entry name" value="Beta-prop_HPS5-like"/>
</dbReference>
<dbReference type="SUPFAM" id="SSF50978">
    <property type="entry name" value="WD40 repeat-like"/>
    <property type="match status" value="1"/>
</dbReference>
<gene>
    <name evidence="4 5" type="primary">LOC107267465</name>
</gene>
<name>A0AAJ7RGN8_CEPCN</name>
<dbReference type="Pfam" id="PF23756">
    <property type="entry name" value="Beta-prop_HPS5"/>
    <property type="match status" value="1"/>
</dbReference>
<dbReference type="InterPro" id="IPR036322">
    <property type="entry name" value="WD40_repeat_dom_sf"/>
</dbReference>
<dbReference type="RefSeq" id="XP_015594722.1">
    <property type="nucleotide sequence ID" value="XM_015739236.2"/>
</dbReference>
<accession>A0AAJ7RGN8</accession>
<dbReference type="InterPro" id="IPR015943">
    <property type="entry name" value="WD40/YVTN_repeat-like_dom_sf"/>
</dbReference>
<feature type="region of interest" description="Disordered" evidence="1">
    <location>
        <begin position="650"/>
        <end position="675"/>
    </location>
</feature>
<feature type="domain" description="HPS5-like beta-propeller" evidence="2">
    <location>
        <begin position="36"/>
        <end position="354"/>
    </location>
</feature>
<dbReference type="SMART" id="SM00320">
    <property type="entry name" value="WD40"/>
    <property type="match status" value="2"/>
</dbReference>
<dbReference type="Gene3D" id="2.130.10.10">
    <property type="entry name" value="YVTN repeat-like/Quinoprotein amine dehydrogenase"/>
    <property type="match status" value="1"/>
</dbReference>
<dbReference type="GO" id="GO:0005737">
    <property type="term" value="C:cytoplasm"/>
    <property type="evidence" value="ECO:0007669"/>
    <property type="project" value="GOC"/>
</dbReference>
<keyword evidence="3" id="KW-1185">Reference proteome</keyword>
<dbReference type="KEGG" id="ccin:107267465"/>
<feature type="region of interest" description="Disordered" evidence="1">
    <location>
        <begin position="516"/>
        <end position="535"/>
    </location>
</feature>
<dbReference type="AlphaFoldDB" id="A0AAJ7RGN8"/>
<feature type="compositionally biased region" description="Acidic residues" evidence="1">
    <location>
        <begin position="653"/>
        <end position="674"/>
    </location>
</feature>
<evidence type="ECO:0000259" key="2">
    <source>
        <dbReference type="Pfam" id="PF23756"/>
    </source>
</evidence>
<dbReference type="GO" id="GO:0032527">
    <property type="term" value="P:protein exit from endoplasmic reticulum"/>
    <property type="evidence" value="ECO:0007669"/>
    <property type="project" value="TreeGrafter"/>
</dbReference>
<dbReference type="InterPro" id="IPR001680">
    <property type="entry name" value="WD40_rpt"/>
</dbReference>
<dbReference type="PANTHER" id="PTHR23287">
    <property type="entry name" value="RUBY-EYE2-LIKE PROTEIN"/>
    <property type="match status" value="1"/>
</dbReference>
<proteinExistence type="predicted"/>